<dbReference type="EMBL" id="FNIA01000012">
    <property type="protein sequence ID" value="SDN01649.1"/>
    <property type="molecule type" value="Genomic_DNA"/>
</dbReference>
<proteinExistence type="predicted"/>
<evidence type="ECO:0000313" key="2">
    <source>
        <dbReference type="EMBL" id="SDN01649.1"/>
    </source>
</evidence>
<dbReference type="Proteomes" id="UP000199370">
    <property type="component" value="Unassembled WGS sequence"/>
</dbReference>
<reference evidence="2 3" key="1">
    <citation type="submission" date="2016-10" db="EMBL/GenBank/DDBJ databases">
        <authorList>
            <person name="de Groot N.N."/>
        </authorList>
    </citation>
    <scope>NUCLEOTIDE SEQUENCE [LARGE SCALE GENOMIC DNA]</scope>
    <source>
        <strain evidence="3">EB21,IBRC-M 10013,KCTC 4048</strain>
    </source>
</reference>
<accession>A0A1G9XXZ2</accession>
<keyword evidence="3" id="KW-1185">Reference proteome</keyword>
<dbReference type="RefSeq" id="WP_089734038.1">
    <property type="nucleotide sequence ID" value="NZ_FNIA01000012.1"/>
</dbReference>
<sequence>MTYNRELRERIVEAIDEDPARFLDHDLVGNDDARRLAVARIEGIDRLQVINCWKQCERALDRETREKLLALLDRRRDYLIEHGERGDRPQRDPESIEEWSAETVHVDGDGNPVERGRSATAKLHEVRQ</sequence>
<protein>
    <submittedName>
        <fullName evidence="2">Uncharacterized protein</fullName>
    </submittedName>
</protein>
<feature type="region of interest" description="Disordered" evidence="1">
    <location>
        <begin position="83"/>
        <end position="128"/>
    </location>
</feature>
<dbReference type="STRING" id="996166.SAMN05192554_11237"/>
<gene>
    <name evidence="2" type="ORF">SAMN05192554_11237</name>
</gene>
<dbReference type="AlphaFoldDB" id="A0A1G9XXZ2"/>
<evidence type="ECO:0000256" key="1">
    <source>
        <dbReference type="SAM" id="MobiDB-lite"/>
    </source>
</evidence>
<feature type="compositionally biased region" description="Basic and acidic residues" evidence="1">
    <location>
        <begin position="83"/>
        <end position="94"/>
    </location>
</feature>
<organism evidence="2 3">
    <name type="scientific">Haloarchaeobius iranensis</name>
    <dbReference type="NCBI Taxonomy" id="996166"/>
    <lineage>
        <taxon>Archaea</taxon>
        <taxon>Methanobacteriati</taxon>
        <taxon>Methanobacteriota</taxon>
        <taxon>Stenosarchaea group</taxon>
        <taxon>Halobacteria</taxon>
        <taxon>Halobacteriales</taxon>
        <taxon>Halorubellaceae</taxon>
        <taxon>Haloarchaeobius</taxon>
    </lineage>
</organism>
<evidence type="ECO:0000313" key="3">
    <source>
        <dbReference type="Proteomes" id="UP000199370"/>
    </source>
</evidence>
<dbReference type="OrthoDB" id="269328at2157"/>
<name>A0A1G9XXZ2_9EURY</name>
<feature type="compositionally biased region" description="Basic and acidic residues" evidence="1">
    <location>
        <begin position="104"/>
        <end position="128"/>
    </location>
</feature>